<dbReference type="AlphaFoldDB" id="A0A9W3A9Q1"/>
<dbReference type="GeneID" id="106052678"/>
<organism evidence="3 4">
    <name type="scientific">Biomphalaria glabrata</name>
    <name type="common">Bloodfluke planorb</name>
    <name type="synonym">Freshwater snail</name>
    <dbReference type="NCBI Taxonomy" id="6526"/>
    <lineage>
        <taxon>Eukaryota</taxon>
        <taxon>Metazoa</taxon>
        <taxon>Spiralia</taxon>
        <taxon>Lophotrochozoa</taxon>
        <taxon>Mollusca</taxon>
        <taxon>Gastropoda</taxon>
        <taxon>Heterobranchia</taxon>
        <taxon>Euthyneura</taxon>
        <taxon>Panpulmonata</taxon>
        <taxon>Hygrophila</taxon>
        <taxon>Lymnaeoidea</taxon>
        <taxon>Planorbidae</taxon>
        <taxon>Biomphalaria</taxon>
    </lineage>
</organism>
<evidence type="ECO:0000313" key="3">
    <source>
        <dbReference type="Proteomes" id="UP001165740"/>
    </source>
</evidence>
<accession>A0A9W3A9Q1</accession>
<keyword evidence="3" id="KW-1185">Reference proteome</keyword>
<feature type="compositionally biased region" description="Low complexity" evidence="1">
    <location>
        <begin position="56"/>
        <end position="70"/>
    </location>
</feature>
<proteinExistence type="predicted"/>
<evidence type="ECO:0000256" key="2">
    <source>
        <dbReference type="SAM" id="SignalP"/>
    </source>
</evidence>
<evidence type="ECO:0000313" key="4">
    <source>
        <dbReference type="RefSeq" id="XP_055883893.1"/>
    </source>
</evidence>
<evidence type="ECO:0000256" key="1">
    <source>
        <dbReference type="SAM" id="MobiDB-lite"/>
    </source>
</evidence>
<feature type="region of interest" description="Disordered" evidence="1">
    <location>
        <begin position="28"/>
        <end position="70"/>
    </location>
</feature>
<dbReference type="OrthoDB" id="10509022at2759"/>
<reference evidence="4" key="1">
    <citation type="submission" date="2025-08" db="UniProtKB">
        <authorList>
            <consortium name="RefSeq"/>
        </authorList>
    </citation>
    <scope>IDENTIFICATION</scope>
</reference>
<feature type="chain" id="PRO_5040874680" evidence="2">
    <location>
        <begin position="20"/>
        <end position="308"/>
    </location>
</feature>
<name>A0A9W3A9Q1_BIOGL</name>
<protein>
    <submittedName>
        <fullName evidence="4">Prisilkin-39-like</fullName>
    </submittedName>
</protein>
<keyword evidence="2" id="KW-0732">Signal</keyword>
<dbReference type="Proteomes" id="UP001165740">
    <property type="component" value="Chromosome 4"/>
</dbReference>
<sequence>MDAKLAILLILQITATVFAADTSYSKYYSNQPSQPPSPPASYSYSPPSSYSPPTKPASYPSYGQQPSYSPPTQAYSYPASYNQASNYGPGYPNNLASNYGPGYPNNQAFNYGPGYPNNLAFPYSPTYQAMGYPTGYGPYGSYPSYSNEYANCTDQLCPADQCCEFNGRKYVCVPQATGASIPTPGAVCTRFKRCYSNGDCPSGHCCVMRLDTINDYSYSGSKSYGGSYGGSYSGSYGGSYSGSYNSYGGNYNGVYKTERGECLLAGAPSAECRKPVEGSASSTCPCATAGNVCKFTSANPLVGLCGSP</sequence>
<dbReference type="RefSeq" id="XP_055883893.1">
    <property type="nucleotide sequence ID" value="XM_056027918.1"/>
</dbReference>
<feature type="signal peptide" evidence="2">
    <location>
        <begin position="1"/>
        <end position="19"/>
    </location>
</feature>
<gene>
    <name evidence="4" type="primary">LOC106052678</name>
</gene>